<dbReference type="InterPro" id="IPR010908">
    <property type="entry name" value="Longin_dom"/>
</dbReference>
<proteinExistence type="inferred from homology"/>
<evidence type="ECO:0000256" key="5">
    <source>
        <dbReference type="ARBA" id="ARBA00023139"/>
    </source>
</evidence>
<dbReference type="RefSeq" id="XP_004367824.1">
    <property type="nucleotide sequence ID" value="XM_004367767.1"/>
</dbReference>
<evidence type="ECO:0000313" key="14">
    <source>
        <dbReference type="Proteomes" id="UP000011083"/>
    </source>
</evidence>
<keyword evidence="14" id="KW-1185">Reference proteome</keyword>
<dbReference type="InterPro" id="IPR011012">
    <property type="entry name" value="Longin-like_dom_sf"/>
</dbReference>
<evidence type="ECO:0000256" key="4">
    <source>
        <dbReference type="ARBA" id="ARBA00023136"/>
    </source>
</evidence>
<feature type="domain" description="V-SNARE coiled-coil homology" evidence="12">
    <location>
        <begin position="141"/>
        <end position="201"/>
    </location>
</feature>
<dbReference type="GO" id="GO:0006888">
    <property type="term" value="P:endoplasmic reticulum to Golgi vesicle-mediated transport"/>
    <property type="evidence" value="ECO:0007669"/>
    <property type="project" value="TreeGrafter"/>
</dbReference>
<keyword evidence="7" id="KW-0636">Prenylation</keyword>
<keyword evidence="8" id="KW-0968">Cytoplasmic vesicle</keyword>
<evidence type="ECO:0000256" key="3">
    <source>
        <dbReference type="ARBA" id="ARBA00022481"/>
    </source>
</evidence>
<evidence type="ECO:0000256" key="8">
    <source>
        <dbReference type="ARBA" id="ARBA00023329"/>
    </source>
</evidence>
<comment type="similarity">
    <text evidence="2">Belongs to the synaptobrevin family.</text>
</comment>
<dbReference type="OMA" id="FAYCVYG"/>
<dbReference type="Gene3D" id="1.20.5.110">
    <property type="match status" value="1"/>
</dbReference>
<accession>L8HHL3</accession>
<dbReference type="PRINTS" id="PR00219">
    <property type="entry name" value="SYNAPTOBREVN"/>
</dbReference>
<organism evidence="13 14">
    <name type="scientific">Acanthamoeba castellanii (strain ATCC 30010 / Neff)</name>
    <dbReference type="NCBI Taxonomy" id="1257118"/>
    <lineage>
        <taxon>Eukaryota</taxon>
        <taxon>Amoebozoa</taxon>
        <taxon>Discosea</taxon>
        <taxon>Longamoebia</taxon>
        <taxon>Centramoebida</taxon>
        <taxon>Acanthamoebidae</taxon>
        <taxon>Acanthamoeba</taxon>
    </lineage>
</organism>
<reference evidence="13 14" key="1">
    <citation type="journal article" date="2013" name="Genome Biol.">
        <title>Genome of Acanthamoeba castellanii highlights extensive lateral gene transfer and early evolution of tyrosine kinase signaling.</title>
        <authorList>
            <person name="Clarke M."/>
            <person name="Lohan A.J."/>
            <person name="Liu B."/>
            <person name="Lagkouvardos I."/>
            <person name="Roy S."/>
            <person name="Zafar N."/>
            <person name="Bertelli C."/>
            <person name="Schilde C."/>
            <person name="Kianianmomeni A."/>
            <person name="Burglin T.R."/>
            <person name="Frech C."/>
            <person name="Turcotte B."/>
            <person name="Kopec K.O."/>
            <person name="Synnott J.M."/>
            <person name="Choo C."/>
            <person name="Paponov I."/>
            <person name="Finkler A."/>
            <person name="Soon Heng Tan C."/>
            <person name="Hutchins A.P."/>
            <person name="Weinmeier T."/>
            <person name="Rattei T."/>
            <person name="Chu J.S."/>
            <person name="Gimenez G."/>
            <person name="Irimia M."/>
            <person name="Rigden D.J."/>
            <person name="Fitzpatrick D.A."/>
            <person name="Lorenzo-Morales J."/>
            <person name="Bateman A."/>
            <person name="Chiu C.H."/>
            <person name="Tang P."/>
            <person name="Hegemann P."/>
            <person name="Fromm H."/>
            <person name="Raoult D."/>
            <person name="Greub G."/>
            <person name="Miranda-Saavedra D."/>
            <person name="Chen N."/>
            <person name="Nash P."/>
            <person name="Ginger M.L."/>
            <person name="Horn M."/>
            <person name="Schaap P."/>
            <person name="Caler L."/>
            <person name="Loftus B."/>
        </authorList>
    </citation>
    <scope>NUCLEOTIDE SEQUENCE [LARGE SCALE GENOMIC DNA]</scope>
    <source>
        <strain evidence="13 14">Neff</strain>
    </source>
</reference>
<evidence type="ECO:0000256" key="6">
    <source>
        <dbReference type="ARBA" id="ARBA00023288"/>
    </source>
</evidence>
<dbReference type="Pfam" id="PF00957">
    <property type="entry name" value="Synaptobrevin"/>
    <property type="match status" value="1"/>
</dbReference>
<dbReference type="SMART" id="SM01270">
    <property type="entry name" value="Longin"/>
    <property type="match status" value="1"/>
</dbReference>
<dbReference type="VEuPathDB" id="AmoebaDB:ACA1_287700"/>
<evidence type="ECO:0000256" key="1">
    <source>
        <dbReference type="ARBA" id="ARBA00004156"/>
    </source>
</evidence>
<dbReference type="GO" id="GO:0005794">
    <property type="term" value="C:Golgi apparatus"/>
    <property type="evidence" value="ECO:0007669"/>
    <property type="project" value="TreeGrafter"/>
</dbReference>
<name>L8HHL3_ACACF</name>
<dbReference type="GO" id="GO:0005484">
    <property type="term" value="F:SNAP receptor activity"/>
    <property type="evidence" value="ECO:0007669"/>
    <property type="project" value="TreeGrafter"/>
</dbReference>
<feature type="domain" description="Longin" evidence="11">
    <location>
        <begin position="8"/>
        <end position="109"/>
    </location>
</feature>
<dbReference type="AlphaFoldDB" id="L8HHL3"/>
<dbReference type="STRING" id="1257118.L8HHL3"/>
<evidence type="ECO:0000256" key="10">
    <source>
        <dbReference type="PROSITE-ProRule" id="PRU00290"/>
    </source>
</evidence>
<dbReference type="Pfam" id="PF13774">
    <property type="entry name" value="Longin"/>
    <property type="match status" value="1"/>
</dbReference>
<evidence type="ECO:0000256" key="2">
    <source>
        <dbReference type="ARBA" id="ARBA00008025"/>
    </source>
</evidence>
<protein>
    <submittedName>
        <fullName evidence="13">Lethal (1), putative</fullName>
    </submittedName>
</protein>
<evidence type="ECO:0000256" key="7">
    <source>
        <dbReference type="ARBA" id="ARBA00023289"/>
    </source>
</evidence>
<dbReference type="SUPFAM" id="SSF64356">
    <property type="entry name" value="SNARE-like"/>
    <property type="match status" value="1"/>
</dbReference>
<sequence length="201" mass="22880">MPQLFAIAILKHKGPETSPTLLSTEYELSSFNFFKRGTVQELVTFFIRQVVQRTRPGEKNVIDEGDYVCHAYVSGENLAAAVITDKSYPTRVALSLCALSLSEFRSANGDKWVNFNTDTQMATPSIKELLTKYQKPDEADNISRIQKELDEVKEILHHSMEDLLNRGEKLDSIIERSEDLSASSKQFLWQAKKTNQCCSYY</sequence>
<keyword evidence="4" id="KW-0472">Membrane</keyword>
<dbReference type="PROSITE" id="PS50859">
    <property type="entry name" value="LONGIN"/>
    <property type="match status" value="1"/>
</dbReference>
<dbReference type="CDD" id="cd14824">
    <property type="entry name" value="Longin"/>
    <property type="match status" value="1"/>
</dbReference>
<evidence type="ECO:0000256" key="9">
    <source>
        <dbReference type="ARBA" id="ARBA00046278"/>
    </source>
</evidence>
<keyword evidence="10" id="KW-0175">Coiled coil</keyword>
<dbReference type="KEGG" id="acan:ACA1_287700"/>
<keyword evidence="5" id="KW-0564">Palmitate</keyword>
<dbReference type="Gene3D" id="3.30.450.50">
    <property type="entry name" value="Longin domain"/>
    <property type="match status" value="1"/>
</dbReference>
<dbReference type="OrthoDB" id="27923at2759"/>
<evidence type="ECO:0000259" key="12">
    <source>
        <dbReference type="PROSITE" id="PS50892"/>
    </source>
</evidence>
<keyword evidence="3" id="KW-0488">Methylation</keyword>
<evidence type="ECO:0000259" key="11">
    <source>
        <dbReference type="PROSITE" id="PS50859"/>
    </source>
</evidence>
<dbReference type="SUPFAM" id="SSF58038">
    <property type="entry name" value="SNARE fusion complex"/>
    <property type="match status" value="1"/>
</dbReference>
<dbReference type="Proteomes" id="UP000011083">
    <property type="component" value="Unassembled WGS sequence"/>
</dbReference>
<dbReference type="GO" id="GO:0030659">
    <property type="term" value="C:cytoplasmic vesicle membrane"/>
    <property type="evidence" value="ECO:0007669"/>
    <property type="project" value="UniProtKB-SubCell"/>
</dbReference>
<dbReference type="PANTHER" id="PTHR45806:SF1">
    <property type="entry name" value="SYNAPTOBREVIN HOMOLOG YKT6"/>
    <property type="match status" value="1"/>
</dbReference>
<dbReference type="PANTHER" id="PTHR45806">
    <property type="entry name" value="SYNAPTOBREVIN HOMOLOG YKT6"/>
    <property type="match status" value="1"/>
</dbReference>
<dbReference type="EMBL" id="KB007805">
    <property type="protein sequence ID" value="ELR25069.1"/>
    <property type="molecule type" value="Genomic_DNA"/>
</dbReference>
<gene>
    <name evidence="13" type="ORF">ACA1_287700</name>
</gene>
<comment type="subcellular location">
    <subcellularLocation>
        <location evidence="1">Cytoplasmic vesicle membrane</location>
    </subcellularLocation>
    <subcellularLocation>
        <location evidence="9">Endomembrane system</location>
        <topology evidence="9">Lipid-anchor</topology>
        <orientation evidence="9">Cytoplasmic side</orientation>
    </subcellularLocation>
</comment>
<dbReference type="PROSITE" id="PS50892">
    <property type="entry name" value="V_SNARE"/>
    <property type="match status" value="1"/>
</dbReference>
<keyword evidence="6" id="KW-0449">Lipoprotein</keyword>
<dbReference type="InterPro" id="IPR042855">
    <property type="entry name" value="V_SNARE_CC"/>
</dbReference>
<dbReference type="InterPro" id="IPR001388">
    <property type="entry name" value="Synaptobrevin-like"/>
</dbReference>
<evidence type="ECO:0000313" key="13">
    <source>
        <dbReference type="EMBL" id="ELR25069.1"/>
    </source>
</evidence>
<dbReference type="GeneID" id="14926112"/>